<dbReference type="Proteomes" id="UP001159363">
    <property type="component" value="Chromosome 12"/>
</dbReference>
<feature type="domain" description="PiggyBac transposable element-derived protein" evidence="2">
    <location>
        <begin position="143"/>
        <end position="293"/>
    </location>
</feature>
<evidence type="ECO:0000256" key="1">
    <source>
        <dbReference type="SAM" id="MobiDB-lite"/>
    </source>
</evidence>
<proteinExistence type="predicted"/>
<dbReference type="Pfam" id="PF13843">
    <property type="entry name" value="DDE_Tnp_1_7"/>
    <property type="match status" value="2"/>
</dbReference>
<dbReference type="EMBL" id="JARBHB010000013">
    <property type="protein sequence ID" value="KAJ8870335.1"/>
    <property type="molecule type" value="Genomic_DNA"/>
</dbReference>
<dbReference type="PANTHER" id="PTHR47272">
    <property type="entry name" value="DDE_TNP_1_7 DOMAIN-CONTAINING PROTEIN"/>
    <property type="match status" value="1"/>
</dbReference>
<comment type="caution">
    <text evidence="3">The sequence shown here is derived from an EMBL/GenBank/DDBJ whole genome shotgun (WGS) entry which is preliminary data.</text>
</comment>
<reference evidence="3 4" key="1">
    <citation type="submission" date="2023-02" db="EMBL/GenBank/DDBJ databases">
        <title>LHISI_Scaffold_Assembly.</title>
        <authorList>
            <person name="Stuart O.P."/>
            <person name="Cleave R."/>
            <person name="Magrath M.J.L."/>
            <person name="Mikheyev A.S."/>
        </authorList>
    </citation>
    <scope>NUCLEOTIDE SEQUENCE [LARGE SCALE GENOMIC DNA]</scope>
    <source>
        <strain evidence="3">Daus_M_001</strain>
        <tissue evidence="3">Leg muscle</tissue>
    </source>
</reference>
<dbReference type="PANTHER" id="PTHR47272:SF2">
    <property type="entry name" value="PIGGYBAC TRANSPOSABLE ELEMENT-DERIVED PROTEIN 3-LIKE"/>
    <property type="match status" value="1"/>
</dbReference>
<organism evidence="3 4">
    <name type="scientific">Dryococelus australis</name>
    <dbReference type="NCBI Taxonomy" id="614101"/>
    <lineage>
        <taxon>Eukaryota</taxon>
        <taxon>Metazoa</taxon>
        <taxon>Ecdysozoa</taxon>
        <taxon>Arthropoda</taxon>
        <taxon>Hexapoda</taxon>
        <taxon>Insecta</taxon>
        <taxon>Pterygota</taxon>
        <taxon>Neoptera</taxon>
        <taxon>Polyneoptera</taxon>
        <taxon>Phasmatodea</taxon>
        <taxon>Verophasmatodea</taxon>
        <taxon>Anareolatae</taxon>
        <taxon>Phasmatidae</taxon>
        <taxon>Eurycanthinae</taxon>
        <taxon>Dryococelus</taxon>
    </lineage>
</organism>
<feature type="region of interest" description="Disordered" evidence="1">
    <location>
        <begin position="1"/>
        <end position="110"/>
    </location>
</feature>
<name>A0ABQ9GD58_9NEOP</name>
<dbReference type="InterPro" id="IPR029526">
    <property type="entry name" value="PGBD"/>
</dbReference>
<feature type="domain" description="PiggyBac transposable element-derived protein" evidence="2">
    <location>
        <begin position="327"/>
        <end position="471"/>
    </location>
</feature>
<evidence type="ECO:0000313" key="4">
    <source>
        <dbReference type="Proteomes" id="UP001159363"/>
    </source>
</evidence>
<feature type="compositionally biased region" description="Polar residues" evidence="1">
    <location>
        <begin position="40"/>
        <end position="74"/>
    </location>
</feature>
<sequence>MELTLPTTQPEIVTGSENIIQSSEDHSKSGHRMSKDARQQNKITSSSFNTEAHVSSKGENISHASKNQTQSPVTRSKRKLETQSSPQSQIVGKHTMPKPDEKKIIGSTKPKRVDMKWENLPFCMQDKFEPTEKELPMPSKINSPLEYFMSFFPEEISDIIVEQTILYSTQVTQAKGGTAVTATKDDIADFIAIEILMGVVDMSCYLDYWSNSSRYDKIASLTSLEKRFIHFVNNDDENDDRYLNIRPLLDIIRERCLHLDHESRFSIDEMMIPYKGRKAGSGRQYLPSKQKKNNGDSISGIIYDFLPYGGDDTFRYRLFAGEEEQLFRLVHYLRNEFCIFSLGTIRTNRISRCDTIADDKSLKKKKAGSFCNVVSDEFKVSVVRWIDNKTVTLVCSYADAYRVSSAKKYCKDTSEGIDGACPYVVKEYNTHMGGVYWADMLIALYRTPLKTRRWHLEIFAQLLDICVTNPWLLMRRELQLRKMKHEMSLKAFRIQLFESLTLKKRVRGRPSKTTSNVQRIKTLMKPRPSDEVRLDMVGHFPMQALCVKVQTSVECTKCKLGFCMKEKSNCFVDFHTQN</sequence>
<feature type="compositionally biased region" description="Polar residues" evidence="1">
    <location>
        <begin position="1"/>
        <end position="22"/>
    </location>
</feature>
<evidence type="ECO:0000259" key="2">
    <source>
        <dbReference type="Pfam" id="PF13843"/>
    </source>
</evidence>
<keyword evidence="4" id="KW-1185">Reference proteome</keyword>
<evidence type="ECO:0000313" key="3">
    <source>
        <dbReference type="EMBL" id="KAJ8870335.1"/>
    </source>
</evidence>
<feature type="compositionally biased region" description="Basic and acidic residues" evidence="1">
    <location>
        <begin position="23"/>
        <end position="39"/>
    </location>
</feature>
<protein>
    <recommendedName>
        <fullName evidence="2">PiggyBac transposable element-derived protein domain-containing protein</fullName>
    </recommendedName>
</protein>
<gene>
    <name evidence="3" type="ORF">PR048_029356</name>
</gene>
<accession>A0ABQ9GD58</accession>